<dbReference type="Gene3D" id="2.40.40.20">
    <property type="match status" value="1"/>
</dbReference>
<evidence type="ECO:0000313" key="13">
    <source>
        <dbReference type="Proteomes" id="UP001596101"/>
    </source>
</evidence>
<comment type="cofactor">
    <cofactor evidence="2">
        <name>[4Fe-4S] cluster</name>
        <dbReference type="ChEBI" id="CHEBI:49883"/>
    </cofactor>
</comment>
<dbReference type="CDD" id="cd02754">
    <property type="entry name" value="MopB_Nitrate-R-NapA-like"/>
    <property type="match status" value="1"/>
</dbReference>
<dbReference type="InterPro" id="IPR050123">
    <property type="entry name" value="Prok_molybdopt-oxidoreductase"/>
</dbReference>
<dbReference type="InterPro" id="IPR007419">
    <property type="entry name" value="BFD-like_2Fe2S-bd_dom"/>
</dbReference>
<accession>A0ABW0MGY0</accession>
<comment type="cofactor">
    <cofactor evidence="1">
        <name>Mo-bis(molybdopterin guanine dinucleotide)</name>
        <dbReference type="ChEBI" id="CHEBI:60539"/>
    </cofactor>
</comment>
<proteinExistence type="inferred from homology"/>
<dbReference type="InterPro" id="IPR041854">
    <property type="entry name" value="BFD-like_2Fe2S-bd_dom_sf"/>
</dbReference>
<evidence type="ECO:0000256" key="1">
    <source>
        <dbReference type="ARBA" id="ARBA00001942"/>
    </source>
</evidence>
<dbReference type="PANTHER" id="PTHR43105:SF9">
    <property type="entry name" value="NADPH-FE(3+) OXIDOREDUCTASE SUBUNIT ALPHA"/>
    <property type="match status" value="1"/>
</dbReference>
<evidence type="ECO:0000313" key="12">
    <source>
        <dbReference type="EMBL" id="MFC5476830.1"/>
    </source>
</evidence>
<evidence type="ECO:0000256" key="6">
    <source>
        <dbReference type="ARBA" id="ARBA00022723"/>
    </source>
</evidence>
<comment type="caution">
    <text evidence="12">The sequence shown here is derived from an EMBL/GenBank/DDBJ whole genome shotgun (WGS) entry which is preliminary data.</text>
</comment>
<keyword evidence="10" id="KW-0534">Nitrate assimilation</keyword>
<evidence type="ECO:0000256" key="7">
    <source>
        <dbReference type="ARBA" id="ARBA00023002"/>
    </source>
</evidence>
<dbReference type="CDD" id="cd02791">
    <property type="entry name" value="MopB_CT_Nitrate-R-NapA-like"/>
    <property type="match status" value="1"/>
</dbReference>
<sequence>MDMSLPAPTVRTTCPYCGVGCGVTATVKPGTIPIIAGDARHAASGGRLCVKGAALGETLDLDGRLLYPHIREEGAMRRAGWDEALERVAGGFARIIEEYGPDAVALYVSGQLLTEDYYVANKFMKGYVGSANIDTNSRLCMSSSVAGHKRAFGEDLVPGCYEDFELADLVVLVGSNTAWCHPTLFQRILKAKEARPGLRIVAIDPRRTATCELADLHLPIKPGTDVWLFNGLLTYLARHGHADAAFVQAQTEGLEGALATADTDCSDPVQVARICRVDPGKLLAFYEAFAASDKVVSAYSQGVNQSSSGTDKVNAIINCHLLTGRIGRPGMGPFSLTGQPNAMGGREVGGLANMLAAHMDLDNPAQRELVRSFWDAPRIADKPGLKAVDLFRAVEEGKVKAVWIMATNPLVSLPDAEKVRRALDKCELVVVSDIVAATDTNDYADVLLPALGWGEKDGTVTNSERRISRQRAFLPAPGEARADWRALCEVARRMGFTGFGYEDAHAIFDEHARLSGWRNDAHNRRVFDISGLAGMHRKDYDALEPVQWPVAPGSSEGTQRLFADCRFAHANGKARFIATAPRAPVHAVDEDFPLALNTGRLRDQWHTMTRTGKSPRLANHAPEPTIDLHPHDALLCGVREGELARVTSRWGAMVARVAHGGGIARGSVFVPIHWSGQTASDARVGALVNPVVDPVSGEPEFKHTPVRVEPFVVEWQAFVLSRTPLAVDKVANWTRVQGAGFVRYELGGRGPAQAGWARTLLDVDEEADWIEYDDAGAGVYRAAHLVEGRLQACIFVTRGGALPPRQWLAGLFAQETLAPGERATLLAGRAPLAGADPGPTVCSCFGVGRNTIYAAIRKQGLETTAQVTSCLKAGGNCGSCVPEIGKLLAEARCGESERG</sequence>
<dbReference type="Gene3D" id="3.40.228.10">
    <property type="entry name" value="Dimethylsulfoxide Reductase, domain 2"/>
    <property type="match status" value="1"/>
</dbReference>
<reference evidence="13" key="1">
    <citation type="journal article" date="2019" name="Int. J. Syst. Evol. Microbiol.">
        <title>The Global Catalogue of Microorganisms (GCM) 10K type strain sequencing project: providing services to taxonomists for standard genome sequencing and annotation.</title>
        <authorList>
            <consortium name="The Broad Institute Genomics Platform"/>
            <consortium name="The Broad Institute Genome Sequencing Center for Infectious Disease"/>
            <person name="Wu L."/>
            <person name="Ma J."/>
        </authorList>
    </citation>
    <scope>NUCLEOTIDE SEQUENCE [LARGE SCALE GENOMIC DNA]</scope>
    <source>
        <strain evidence="13">CCUG 43111</strain>
    </source>
</reference>
<keyword evidence="13" id="KW-1185">Reference proteome</keyword>
<dbReference type="Proteomes" id="UP001596101">
    <property type="component" value="Unassembled WGS sequence"/>
</dbReference>
<dbReference type="InterPro" id="IPR041957">
    <property type="entry name" value="CT_Nitrate-R-NapA-like"/>
</dbReference>
<dbReference type="Gene3D" id="1.10.10.1100">
    <property type="entry name" value="BFD-like [2Fe-2S]-binding domain"/>
    <property type="match status" value="1"/>
</dbReference>
<evidence type="ECO:0000256" key="9">
    <source>
        <dbReference type="ARBA" id="ARBA00023014"/>
    </source>
</evidence>
<evidence type="ECO:0000256" key="10">
    <source>
        <dbReference type="ARBA" id="ARBA00023063"/>
    </source>
</evidence>
<dbReference type="SUPFAM" id="SSF53706">
    <property type="entry name" value="Formate dehydrogenase/DMSO reductase, domains 1-3"/>
    <property type="match status" value="1"/>
</dbReference>
<dbReference type="RefSeq" id="WP_379751172.1">
    <property type="nucleotide sequence ID" value="NZ_JBHSMR010000001.1"/>
</dbReference>
<dbReference type="InterPro" id="IPR006657">
    <property type="entry name" value="MoPterin_dinucl-bd_dom"/>
</dbReference>
<evidence type="ECO:0000259" key="11">
    <source>
        <dbReference type="PROSITE" id="PS51669"/>
    </source>
</evidence>
<dbReference type="Pfam" id="PF01568">
    <property type="entry name" value="Molydop_binding"/>
    <property type="match status" value="1"/>
</dbReference>
<organism evidence="12 13">
    <name type="scientific">Massilia suwonensis</name>
    <dbReference type="NCBI Taxonomy" id="648895"/>
    <lineage>
        <taxon>Bacteria</taxon>
        <taxon>Pseudomonadati</taxon>
        <taxon>Pseudomonadota</taxon>
        <taxon>Betaproteobacteria</taxon>
        <taxon>Burkholderiales</taxon>
        <taxon>Oxalobacteraceae</taxon>
        <taxon>Telluria group</taxon>
        <taxon>Massilia</taxon>
    </lineage>
</organism>
<dbReference type="InterPro" id="IPR006963">
    <property type="entry name" value="Mopterin_OxRdtase_4Fe-4S_dom"/>
</dbReference>
<keyword evidence="9" id="KW-0411">Iron-sulfur</keyword>
<keyword evidence="7" id="KW-0560">Oxidoreductase</keyword>
<dbReference type="Gene3D" id="3.40.50.740">
    <property type="match status" value="1"/>
</dbReference>
<evidence type="ECO:0000256" key="8">
    <source>
        <dbReference type="ARBA" id="ARBA00023004"/>
    </source>
</evidence>
<keyword evidence="6" id="KW-0479">Metal-binding</keyword>
<dbReference type="Pfam" id="PF00384">
    <property type="entry name" value="Molybdopterin"/>
    <property type="match status" value="1"/>
</dbReference>
<dbReference type="PANTHER" id="PTHR43105">
    <property type="entry name" value="RESPIRATORY NITRATE REDUCTASE"/>
    <property type="match status" value="1"/>
</dbReference>
<name>A0ABW0MGY0_9BURK</name>
<evidence type="ECO:0000256" key="2">
    <source>
        <dbReference type="ARBA" id="ARBA00001966"/>
    </source>
</evidence>
<dbReference type="Pfam" id="PF04324">
    <property type="entry name" value="Fer2_BFD"/>
    <property type="match status" value="1"/>
</dbReference>
<dbReference type="Pfam" id="PF04879">
    <property type="entry name" value="Molybdop_Fe4S4"/>
    <property type="match status" value="1"/>
</dbReference>
<dbReference type="Gene3D" id="2.20.25.90">
    <property type="entry name" value="ADC-like domains"/>
    <property type="match status" value="1"/>
</dbReference>
<dbReference type="EMBL" id="JBHSMR010000001">
    <property type="protein sequence ID" value="MFC5476830.1"/>
    <property type="molecule type" value="Genomic_DNA"/>
</dbReference>
<keyword evidence="8" id="KW-0408">Iron</keyword>
<keyword evidence="4" id="KW-0004">4Fe-4S</keyword>
<protein>
    <submittedName>
        <fullName evidence="12">Molybdopterin-dependent oxidoreductase</fullName>
    </submittedName>
</protein>
<evidence type="ECO:0000256" key="4">
    <source>
        <dbReference type="ARBA" id="ARBA00022485"/>
    </source>
</evidence>
<feature type="domain" description="4Fe-4S Mo/W bis-MGD-type" evidence="11">
    <location>
        <begin position="7"/>
        <end position="63"/>
    </location>
</feature>
<evidence type="ECO:0000256" key="3">
    <source>
        <dbReference type="ARBA" id="ARBA00008747"/>
    </source>
</evidence>
<gene>
    <name evidence="12" type="ORF">ACFPQ5_01415</name>
</gene>
<dbReference type="PROSITE" id="PS51669">
    <property type="entry name" value="4FE4S_MOW_BIS_MGD"/>
    <property type="match status" value="1"/>
</dbReference>
<dbReference type="InterPro" id="IPR009010">
    <property type="entry name" value="Asp_de-COase-like_dom_sf"/>
</dbReference>
<evidence type="ECO:0000256" key="5">
    <source>
        <dbReference type="ARBA" id="ARBA00022505"/>
    </source>
</evidence>
<keyword evidence="5" id="KW-0500">Molybdenum</keyword>
<comment type="similarity">
    <text evidence="3">Belongs to the prokaryotic molybdopterin-containing oxidoreductase family. NasA/NapA/NarB subfamily.</text>
</comment>
<dbReference type="SUPFAM" id="SSF50692">
    <property type="entry name" value="ADC-like"/>
    <property type="match status" value="1"/>
</dbReference>
<dbReference type="InterPro" id="IPR006656">
    <property type="entry name" value="Mopterin_OxRdtase"/>
</dbReference>
<dbReference type="SMART" id="SM00926">
    <property type="entry name" value="Molybdop_Fe4S4"/>
    <property type="match status" value="1"/>
</dbReference>